<dbReference type="GO" id="GO:0043168">
    <property type="term" value="F:anion binding"/>
    <property type="evidence" value="ECO:0007669"/>
    <property type="project" value="UniProtKB-ARBA"/>
</dbReference>
<keyword evidence="2 4" id="KW-0862">Zinc</keyword>
<keyword evidence="1 4" id="KW-0479">Metal-binding</keyword>
<dbReference type="RefSeq" id="WP_089384717.1">
    <property type="nucleotide sequence ID" value="NZ_FZNQ01000008.1"/>
</dbReference>
<dbReference type="Pfam" id="PF08240">
    <property type="entry name" value="ADH_N"/>
    <property type="match status" value="1"/>
</dbReference>
<dbReference type="PROSITE" id="PS00059">
    <property type="entry name" value="ADH_ZINC"/>
    <property type="match status" value="1"/>
</dbReference>
<dbReference type="InterPro" id="IPR002328">
    <property type="entry name" value="ADH_Zn_CS"/>
</dbReference>
<dbReference type="InterPro" id="IPR013154">
    <property type="entry name" value="ADH-like_N"/>
</dbReference>
<dbReference type="InterPro" id="IPR013149">
    <property type="entry name" value="ADH-like_C"/>
</dbReference>
<dbReference type="Pfam" id="PF00107">
    <property type="entry name" value="ADH_zinc_N"/>
    <property type="match status" value="1"/>
</dbReference>
<reference evidence="7 8" key="1">
    <citation type="submission" date="2017-06" db="EMBL/GenBank/DDBJ databases">
        <authorList>
            <person name="Kim H.J."/>
            <person name="Triplett B.A."/>
        </authorList>
    </citation>
    <scope>NUCLEOTIDE SEQUENCE [LARGE SCALE GENOMIC DNA]</scope>
    <source>
        <strain evidence="7 8">DSM 8800</strain>
    </source>
</reference>
<dbReference type="AlphaFoldDB" id="A0A238WIF1"/>
<keyword evidence="8" id="KW-1185">Reference proteome</keyword>
<dbReference type="PANTHER" id="PTHR43401">
    <property type="entry name" value="L-THREONINE 3-DEHYDROGENASE"/>
    <property type="match status" value="1"/>
</dbReference>
<dbReference type="Proteomes" id="UP000198397">
    <property type="component" value="Unassembled WGS sequence"/>
</dbReference>
<protein>
    <submittedName>
        <fullName evidence="7">Threonine 3-dehydrogenase</fullName>
    </submittedName>
</protein>
<evidence type="ECO:0000259" key="6">
    <source>
        <dbReference type="Pfam" id="PF08240"/>
    </source>
</evidence>
<dbReference type="SUPFAM" id="SSF51735">
    <property type="entry name" value="NAD(P)-binding Rossmann-fold domains"/>
    <property type="match status" value="1"/>
</dbReference>
<evidence type="ECO:0000313" key="8">
    <source>
        <dbReference type="Proteomes" id="UP000198397"/>
    </source>
</evidence>
<evidence type="ECO:0000256" key="3">
    <source>
        <dbReference type="ARBA" id="ARBA00023002"/>
    </source>
</evidence>
<feature type="domain" description="Alcohol dehydrogenase-like N-terminal" evidence="6">
    <location>
        <begin position="24"/>
        <end position="144"/>
    </location>
</feature>
<dbReference type="Gene3D" id="3.90.180.10">
    <property type="entry name" value="Medium-chain alcohol dehydrogenases, catalytic domain"/>
    <property type="match status" value="1"/>
</dbReference>
<comment type="cofactor">
    <cofactor evidence="4">
        <name>Zn(2+)</name>
        <dbReference type="ChEBI" id="CHEBI:29105"/>
    </cofactor>
</comment>
<dbReference type="Gene3D" id="3.40.50.720">
    <property type="entry name" value="NAD(P)-binding Rossmann-like Domain"/>
    <property type="match status" value="1"/>
</dbReference>
<dbReference type="GO" id="GO:0051262">
    <property type="term" value="P:protein tetramerization"/>
    <property type="evidence" value="ECO:0007669"/>
    <property type="project" value="UniProtKB-ARBA"/>
</dbReference>
<evidence type="ECO:0000256" key="2">
    <source>
        <dbReference type="ARBA" id="ARBA00022833"/>
    </source>
</evidence>
<dbReference type="SUPFAM" id="SSF50129">
    <property type="entry name" value="GroES-like"/>
    <property type="match status" value="1"/>
</dbReference>
<dbReference type="GO" id="GO:0016616">
    <property type="term" value="F:oxidoreductase activity, acting on the CH-OH group of donors, NAD or NADP as acceptor"/>
    <property type="evidence" value="ECO:0007669"/>
    <property type="project" value="UniProtKB-ARBA"/>
</dbReference>
<name>A0A238WIF1_HALVU</name>
<dbReference type="PANTHER" id="PTHR43401:SF2">
    <property type="entry name" value="L-THREONINE 3-DEHYDROGENASE"/>
    <property type="match status" value="1"/>
</dbReference>
<organism evidence="7 8">
    <name type="scientific">Halorubrum vacuolatum</name>
    <name type="common">Natronobacterium vacuolatum</name>
    <dbReference type="NCBI Taxonomy" id="63740"/>
    <lineage>
        <taxon>Archaea</taxon>
        <taxon>Methanobacteriati</taxon>
        <taxon>Methanobacteriota</taxon>
        <taxon>Stenosarchaea group</taxon>
        <taxon>Halobacteria</taxon>
        <taxon>Halobacteriales</taxon>
        <taxon>Haloferacaceae</taxon>
        <taxon>Halorubrum</taxon>
    </lineage>
</organism>
<evidence type="ECO:0000256" key="4">
    <source>
        <dbReference type="RuleBase" id="RU361277"/>
    </source>
</evidence>
<dbReference type="GO" id="GO:0008270">
    <property type="term" value="F:zinc ion binding"/>
    <property type="evidence" value="ECO:0007669"/>
    <property type="project" value="InterPro"/>
</dbReference>
<dbReference type="InterPro" id="IPR011032">
    <property type="entry name" value="GroES-like_sf"/>
</dbReference>
<dbReference type="OrthoDB" id="9358at2157"/>
<dbReference type="InterPro" id="IPR050129">
    <property type="entry name" value="Zn_alcohol_dh"/>
</dbReference>
<dbReference type="InterPro" id="IPR036291">
    <property type="entry name" value="NAD(P)-bd_dom_sf"/>
</dbReference>
<accession>A0A238WIF1</accession>
<keyword evidence="3" id="KW-0560">Oxidoreductase</keyword>
<evidence type="ECO:0000313" key="7">
    <source>
        <dbReference type="EMBL" id="SNR46342.1"/>
    </source>
</evidence>
<evidence type="ECO:0000256" key="1">
    <source>
        <dbReference type="ARBA" id="ARBA00022723"/>
    </source>
</evidence>
<gene>
    <name evidence="7" type="ORF">SAMN06264855_10834</name>
</gene>
<dbReference type="EMBL" id="FZNQ01000008">
    <property type="protein sequence ID" value="SNR46342.1"/>
    <property type="molecule type" value="Genomic_DNA"/>
</dbReference>
<sequence>MQAVVIDGFGSARISDVERPTPNRGEVLIRVERVQLSVTECSLYRGMEVAHYDAVAEAINGAADGTRLFGHEFVGEVIDRGAAVESLAVGDRVYAPGKIHCGTCSYCRSGHANGCVDTVAIGYDRPGALAEYLTLPVEPLRRVPEGVSAPAAAALQPLASSVLCMVDADIDPGDDVAVLGAGVMGFQCGVLARRFGADRVFAVDVRDRPLEVAAECGLVPIDARTTDPVAAMRDRTDGLGVDVAIEAVGGDQSHGTVGDDPLAQAYRAVRGGGTILQVGHITGDLSVRPRSFRSKSIDWVNPRKGVADLTPRTDTATLAARLVADGDVPIDRYVTHELDGLDAFERAVEITLAKDEHDALGPAQIVL</sequence>
<proteinExistence type="inferred from homology"/>
<evidence type="ECO:0000259" key="5">
    <source>
        <dbReference type="Pfam" id="PF00107"/>
    </source>
</evidence>
<dbReference type="GO" id="GO:0044281">
    <property type="term" value="P:small molecule metabolic process"/>
    <property type="evidence" value="ECO:0007669"/>
    <property type="project" value="UniProtKB-ARBA"/>
</dbReference>
<feature type="domain" description="Alcohol dehydrogenase-like C-terminal" evidence="5">
    <location>
        <begin position="191"/>
        <end position="297"/>
    </location>
</feature>
<dbReference type="GO" id="GO:0030554">
    <property type="term" value="F:adenyl nucleotide binding"/>
    <property type="evidence" value="ECO:0007669"/>
    <property type="project" value="UniProtKB-ARBA"/>
</dbReference>
<comment type="similarity">
    <text evidence="4">Belongs to the zinc-containing alcohol dehydrogenase family.</text>
</comment>